<feature type="region of interest" description="Disordered" evidence="1">
    <location>
        <begin position="57"/>
        <end position="100"/>
    </location>
</feature>
<dbReference type="AlphaFoldDB" id="A0A9D3WNE2"/>
<feature type="compositionally biased region" description="Pro residues" evidence="1">
    <location>
        <begin position="219"/>
        <end position="228"/>
    </location>
</feature>
<proteinExistence type="predicted"/>
<feature type="region of interest" description="Disordered" evidence="1">
    <location>
        <begin position="148"/>
        <end position="228"/>
    </location>
</feature>
<accession>A0A9D3WNE2</accession>
<dbReference type="Proteomes" id="UP000827986">
    <property type="component" value="Unassembled WGS sequence"/>
</dbReference>
<gene>
    <name evidence="2" type="ORF">KIL84_002727</name>
</gene>
<comment type="caution">
    <text evidence="2">The sequence shown here is derived from an EMBL/GenBank/DDBJ whole genome shotgun (WGS) entry which is preliminary data.</text>
</comment>
<name>A0A9D3WNE2_9SAUR</name>
<feature type="compositionally biased region" description="Low complexity" evidence="1">
    <location>
        <begin position="171"/>
        <end position="184"/>
    </location>
</feature>
<protein>
    <submittedName>
        <fullName evidence="2">Uncharacterized protein</fullName>
    </submittedName>
</protein>
<keyword evidence="3" id="KW-1185">Reference proteome</keyword>
<feature type="compositionally biased region" description="Gly residues" evidence="1">
    <location>
        <begin position="57"/>
        <end position="67"/>
    </location>
</feature>
<organism evidence="2 3">
    <name type="scientific">Mauremys mutica</name>
    <name type="common">yellowpond turtle</name>
    <dbReference type="NCBI Taxonomy" id="74926"/>
    <lineage>
        <taxon>Eukaryota</taxon>
        <taxon>Metazoa</taxon>
        <taxon>Chordata</taxon>
        <taxon>Craniata</taxon>
        <taxon>Vertebrata</taxon>
        <taxon>Euteleostomi</taxon>
        <taxon>Archelosauria</taxon>
        <taxon>Testudinata</taxon>
        <taxon>Testudines</taxon>
        <taxon>Cryptodira</taxon>
        <taxon>Durocryptodira</taxon>
        <taxon>Testudinoidea</taxon>
        <taxon>Geoemydidae</taxon>
        <taxon>Geoemydinae</taxon>
        <taxon>Mauremys</taxon>
    </lineage>
</organism>
<sequence>MPQLSSTAPSFLAMPQLSDTSPSCFATLRLSICSKVVWWCCAWHGSSFSGTAVMGSAEGGSEVGGSRGAARHPPPWERDSPQWRPPRPALGISTPGSDSSLLSPAAPAAWLGRLWRSFQPASIRERARERESPARQLSKSRAFSTSAVGSYLCKSRGPRGRAPPAPGGGSSSPASAQAAQVRSPLPGSDGEARKRLAREGTAASQPLTGPLAAQVLSTSPPPQAMGPH</sequence>
<dbReference type="EMBL" id="JAHDVG010000486">
    <property type="protein sequence ID" value="KAH1167244.1"/>
    <property type="molecule type" value="Genomic_DNA"/>
</dbReference>
<reference evidence="2" key="1">
    <citation type="submission" date="2021-09" db="EMBL/GenBank/DDBJ databases">
        <title>The genome of Mauremys mutica provides insights into the evolution of semi-aquatic lifestyle.</title>
        <authorList>
            <person name="Gong S."/>
            <person name="Gao Y."/>
        </authorList>
    </citation>
    <scope>NUCLEOTIDE SEQUENCE</scope>
    <source>
        <strain evidence="2">MM-2020</strain>
        <tissue evidence="2">Muscle</tissue>
    </source>
</reference>
<evidence type="ECO:0000313" key="3">
    <source>
        <dbReference type="Proteomes" id="UP000827986"/>
    </source>
</evidence>
<evidence type="ECO:0000256" key="1">
    <source>
        <dbReference type="SAM" id="MobiDB-lite"/>
    </source>
</evidence>
<evidence type="ECO:0000313" key="2">
    <source>
        <dbReference type="EMBL" id="KAH1167244.1"/>
    </source>
</evidence>